<evidence type="ECO:0000259" key="1">
    <source>
        <dbReference type="Pfam" id="PF00149"/>
    </source>
</evidence>
<dbReference type="Gene3D" id="3.60.21.10">
    <property type="match status" value="1"/>
</dbReference>
<sequence length="251" mass="28448">MACSDFEYSPNQAFDKDSPVDLNAKSLARLQNIENDDTVKFIVFGDPQKSANELDEFIAKVNTMKNVDFAILAGDISEFGLLQETKWVALELEQLKIPHFAVIGNHDLLAKGDAVFKRMFGELNYSFAYDGVKFICHNTNGREYKFNGLVPDINWLQQELKPQTGVESYVAISHIRPFSPDFDTNLDIPYTDVFNAQPKFLASFHAHDHGYGEFFPNNSRVPFVVTTNIGNKGFILATIVNNKISYERINY</sequence>
<dbReference type="InterPro" id="IPR051918">
    <property type="entry name" value="STPP_CPPED1"/>
</dbReference>
<dbReference type="Pfam" id="PF00149">
    <property type="entry name" value="Metallophos"/>
    <property type="match status" value="1"/>
</dbReference>
<dbReference type="CDD" id="cd00838">
    <property type="entry name" value="MPP_superfamily"/>
    <property type="match status" value="1"/>
</dbReference>
<dbReference type="InterPro" id="IPR029052">
    <property type="entry name" value="Metallo-depent_PP-like"/>
</dbReference>
<keyword evidence="3" id="KW-1185">Reference proteome</keyword>
<proteinExistence type="predicted"/>
<protein>
    <submittedName>
        <fullName evidence="2">Metallophosphoesterase</fullName>
    </submittedName>
</protein>
<dbReference type="GO" id="GO:0016787">
    <property type="term" value="F:hydrolase activity"/>
    <property type="evidence" value="ECO:0007669"/>
    <property type="project" value="InterPro"/>
</dbReference>
<dbReference type="InterPro" id="IPR004843">
    <property type="entry name" value="Calcineurin-like_PHP"/>
</dbReference>
<dbReference type="OrthoDB" id="5464520at2"/>
<comment type="caution">
    <text evidence="2">The sequence shown here is derived from an EMBL/GenBank/DDBJ whole genome shotgun (WGS) entry which is preliminary data.</text>
</comment>
<organism evidence="2 3">
    <name type="scientific">Pedobacter psychrophilus</name>
    <dbReference type="NCBI Taxonomy" id="1826909"/>
    <lineage>
        <taxon>Bacteria</taxon>
        <taxon>Pseudomonadati</taxon>
        <taxon>Bacteroidota</taxon>
        <taxon>Sphingobacteriia</taxon>
        <taxon>Sphingobacteriales</taxon>
        <taxon>Sphingobacteriaceae</taxon>
        <taxon>Pedobacter</taxon>
    </lineage>
</organism>
<dbReference type="Proteomes" id="UP000078459">
    <property type="component" value="Unassembled WGS sequence"/>
</dbReference>
<evidence type="ECO:0000313" key="2">
    <source>
        <dbReference type="EMBL" id="OAQ39832.1"/>
    </source>
</evidence>
<dbReference type="AlphaFoldDB" id="A0A179DGB8"/>
<accession>A0A179DGB8</accession>
<dbReference type="PANTHER" id="PTHR43143">
    <property type="entry name" value="METALLOPHOSPHOESTERASE, CALCINEURIN SUPERFAMILY"/>
    <property type="match status" value="1"/>
</dbReference>
<name>A0A179DGB8_9SPHI</name>
<dbReference type="PANTHER" id="PTHR43143:SF1">
    <property type="entry name" value="SERINE_THREONINE-PROTEIN PHOSPHATASE CPPED1"/>
    <property type="match status" value="1"/>
</dbReference>
<feature type="domain" description="Calcineurin-like phosphoesterase" evidence="1">
    <location>
        <begin position="40"/>
        <end position="210"/>
    </location>
</feature>
<reference evidence="2 3" key="1">
    <citation type="submission" date="2016-04" db="EMBL/GenBank/DDBJ databases">
        <authorList>
            <person name="Evans L.H."/>
            <person name="Alamgir A."/>
            <person name="Owens N."/>
            <person name="Weber N.D."/>
            <person name="Virtaneva K."/>
            <person name="Barbian K."/>
            <person name="Babar A."/>
            <person name="Rosenke K."/>
        </authorList>
    </citation>
    <scope>NUCLEOTIDE SEQUENCE [LARGE SCALE GENOMIC DNA]</scope>
    <source>
        <strain evidence="2 3">CCM 8644</strain>
    </source>
</reference>
<dbReference type="EMBL" id="LWHJ01000027">
    <property type="protein sequence ID" value="OAQ39832.1"/>
    <property type="molecule type" value="Genomic_DNA"/>
</dbReference>
<dbReference type="STRING" id="1826909.A5893_09680"/>
<reference evidence="2 3" key="2">
    <citation type="submission" date="2016-06" db="EMBL/GenBank/DDBJ databases">
        <title>Pedobacter psychrophilus sp. nov., isolated from Antarctic fragmentary rock.</title>
        <authorList>
            <person name="Svec P."/>
        </authorList>
    </citation>
    <scope>NUCLEOTIDE SEQUENCE [LARGE SCALE GENOMIC DNA]</scope>
    <source>
        <strain evidence="2 3">CCM 8644</strain>
    </source>
</reference>
<dbReference type="SUPFAM" id="SSF56300">
    <property type="entry name" value="Metallo-dependent phosphatases"/>
    <property type="match status" value="1"/>
</dbReference>
<evidence type="ECO:0000313" key="3">
    <source>
        <dbReference type="Proteomes" id="UP000078459"/>
    </source>
</evidence>
<gene>
    <name evidence="2" type="ORF">A5893_09680</name>
</gene>